<dbReference type="AlphaFoldDB" id="A0A0Q3HPR9"/>
<organism evidence="5 6">
    <name type="scientific">Chryseobacterium aquaticum</name>
    <dbReference type="NCBI Taxonomy" id="452084"/>
    <lineage>
        <taxon>Bacteria</taxon>
        <taxon>Pseudomonadati</taxon>
        <taxon>Bacteroidota</taxon>
        <taxon>Flavobacteriia</taxon>
        <taxon>Flavobacteriales</taxon>
        <taxon>Weeksellaceae</taxon>
        <taxon>Chryseobacterium group</taxon>
        <taxon>Chryseobacterium</taxon>
    </lineage>
</organism>
<keyword evidence="2" id="KW-0547">Nucleotide-binding</keyword>
<dbReference type="Pfam" id="PF00005">
    <property type="entry name" value="ABC_tran"/>
    <property type="match status" value="1"/>
</dbReference>
<dbReference type="PANTHER" id="PTHR42939">
    <property type="entry name" value="ABC TRANSPORTER ATP-BINDING PROTEIN ALBC-RELATED"/>
    <property type="match status" value="1"/>
</dbReference>
<keyword evidence="1" id="KW-0813">Transport</keyword>
<dbReference type="InterPro" id="IPR003593">
    <property type="entry name" value="AAA+_ATPase"/>
</dbReference>
<proteinExistence type="predicted"/>
<keyword evidence="3" id="KW-0067">ATP-binding</keyword>
<dbReference type="EMBL" id="LLYZ01000020">
    <property type="protein sequence ID" value="KQK24629.1"/>
    <property type="molecule type" value="Genomic_DNA"/>
</dbReference>
<feature type="domain" description="ABC transporter" evidence="4">
    <location>
        <begin position="4"/>
        <end position="220"/>
    </location>
</feature>
<evidence type="ECO:0000259" key="4">
    <source>
        <dbReference type="PROSITE" id="PS50893"/>
    </source>
</evidence>
<dbReference type="SUPFAM" id="SSF52540">
    <property type="entry name" value="P-loop containing nucleoside triphosphate hydrolases"/>
    <property type="match status" value="1"/>
</dbReference>
<evidence type="ECO:0000256" key="2">
    <source>
        <dbReference type="ARBA" id="ARBA00022741"/>
    </source>
</evidence>
<comment type="caution">
    <text evidence="5">The sequence shown here is derived from an EMBL/GenBank/DDBJ whole genome shotgun (WGS) entry which is preliminary data.</text>
</comment>
<dbReference type="Proteomes" id="UP000051682">
    <property type="component" value="Unassembled WGS sequence"/>
</dbReference>
<dbReference type="InterPro" id="IPR051782">
    <property type="entry name" value="ABC_Transporter_VariousFunc"/>
</dbReference>
<dbReference type="PANTHER" id="PTHR42939:SF1">
    <property type="entry name" value="ABC TRANSPORTER ATP-BINDING PROTEIN ALBC-RELATED"/>
    <property type="match status" value="1"/>
</dbReference>
<dbReference type="GO" id="GO:0016887">
    <property type="term" value="F:ATP hydrolysis activity"/>
    <property type="evidence" value="ECO:0007669"/>
    <property type="project" value="InterPro"/>
</dbReference>
<name>A0A0Q3HPR9_9FLAO</name>
<reference evidence="5 6" key="1">
    <citation type="submission" date="2015-10" db="EMBL/GenBank/DDBJ databases">
        <title>Chryseobacterium aquaticum genome.</title>
        <authorList>
            <person name="Newman J.D."/>
            <person name="Ferguson M.B."/>
            <person name="Miller J.R."/>
        </authorList>
    </citation>
    <scope>NUCLEOTIDE SEQUENCE [LARGE SCALE GENOMIC DNA]</scope>
    <source>
        <strain evidence="5 6">KCTC 12483</strain>
    </source>
</reference>
<dbReference type="InterPro" id="IPR003439">
    <property type="entry name" value="ABC_transporter-like_ATP-bd"/>
</dbReference>
<evidence type="ECO:0000313" key="6">
    <source>
        <dbReference type="Proteomes" id="UP000051682"/>
    </source>
</evidence>
<dbReference type="STRING" id="452084.AR438_15710"/>
<dbReference type="Gene3D" id="3.40.50.300">
    <property type="entry name" value="P-loop containing nucleotide triphosphate hydrolases"/>
    <property type="match status" value="1"/>
</dbReference>
<accession>A0A0Q3HPR9</accession>
<dbReference type="GO" id="GO:0005524">
    <property type="term" value="F:ATP binding"/>
    <property type="evidence" value="ECO:0007669"/>
    <property type="project" value="UniProtKB-KW"/>
</dbReference>
<dbReference type="PROSITE" id="PS50893">
    <property type="entry name" value="ABC_TRANSPORTER_2"/>
    <property type="match status" value="1"/>
</dbReference>
<protein>
    <recommendedName>
        <fullName evidence="4">ABC transporter domain-containing protein</fullName>
    </recommendedName>
</protein>
<keyword evidence="6" id="KW-1185">Reference proteome</keyword>
<evidence type="ECO:0000256" key="3">
    <source>
        <dbReference type="ARBA" id="ARBA00022840"/>
    </source>
</evidence>
<dbReference type="InterPro" id="IPR027417">
    <property type="entry name" value="P-loop_NTPase"/>
</dbReference>
<evidence type="ECO:0000256" key="1">
    <source>
        <dbReference type="ARBA" id="ARBA00022448"/>
    </source>
</evidence>
<gene>
    <name evidence="5" type="ORF">AR438_15710</name>
</gene>
<evidence type="ECO:0000313" key="5">
    <source>
        <dbReference type="EMBL" id="KQK24629.1"/>
    </source>
</evidence>
<dbReference type="SMART" id="SM00382">
    <property type="entry name" value="AAA"/>
    <property type="match status" value="1"/>
</dbReference>
<sequence>MSKLHVDSITKSFGKQKILQDIFLSCETREILGILGRNGSGKSTLFQIIFGTLKGENQFIKFNEVILKNQFNRKNRISYLPQNSFLPKNIKIKKLIELFCDDENAAELLNSKLIQPFINEIPSNLSGGELRILEVLLIIYSKAEFILLDEPFHSLSPKIVSEIKNLIKEKSKSKGFIISDHQFQDVLDISNKIYLLSNSYLKPIKDLTELKRFNYLPKNI</sequence>